<feature type="signal peptide" evidence="2">
    <location>
        <begin position="1"/>
        <end position="23"/>
    </location>
</feature>
<sequence length="330" mass="35833">MLTIHRTALLACAMALSAPAAWAWEPTAPVELVVPAGKGGGADQMARFMQELVTKHGLMKQPLQVVNKTGDSGAEGLLDTKAAVANPHKLLISLSNLFTIPLATGVDFSWQDITPVSMLALDQFVLWVNAESPYQTAEQLLEALRSRPPGSFKLGGTGSKQEDQLIGVLLETAATTRIQYVALKGGGDVAKALAASEVDLTVNNPIEAEGLWRAGKVRPLCVFDGAPMKYPAKLSNGRSWAEIPTCMSAKIPVSYLMLRGIFMAPQVSAEQRAFYVRLFEKLRGLPEWRAFMAQGAFNPTSMSGAPFDKWLDQTAHFHLVLMREAKFKAH</sequence>
<name>A0ABT2YGD6_9BURK</name>
<evidence type="ECO:0000256" key="2">
    <source>
        <dbReference type="SAM" id="SignalP"/>
    </source>
</evidence>
<feature type="chain" id="PRO_5045760122" evidence="2">
    <location>
        <begin position="24"/>
        <end position="330"/>
    </location>
</feature>
<dbReference type="PIRSF" id="PIRSF017082">
    <property type="entry name" value="YflP"/>
    <property type="match status" value="1"/>
</dbReference>
<evidence type="ECO:0000313" key="4">
    <source>
        <dbReference type="Proteomes" id="UP001209701"/>
    </source>
</evidence>
<dbReference type="Gene3D" id="3.40.190.150">
    <property type="entry name" value="Bordetella uptake gene, domain 1"/>
    <property type="match status" value="1"/>
</dbReference>
<evidence type="ECO:0000256" key="1">
    <source>
        <dbReference type="ARBA" id="ARBA00006987"/>
    </source>
</evidence>
<evidence type="ECO:0000313" key="3">
    <source>
        <dbReference type="EMBL" id="MCV2369112.1"/>
    </source>
</evidence>
<comment type="caution">
    <text evidence="3">The sequence shown here is derived from an EMBL/GenBank/DDBJ whole genome shotgun (WGS) entry which is preliminary data.</text>
</comment>
<organism evidence="3 4">
    <name type="scientific">Roseateles oligotrophus</name>
    <dbReference type="NCBI Taxonomy" id="1769250"/>
    <lineage>
        <taxon>Bacteria</taxon>
        <taxon>Pseudomonadati</taxon>
        <taxon>Pseudomonadota</taxon>
        <taxon>Betaproteobacteria</taxon>
        <taxon>Burkholderiales</taxon>
        <taxon>Sphaerotilaceae</taxon>
        <taxon>Roseateles</taxon>
    </lineage>
</organism>
<proteinExistence type="inferred from homology"/>
<keyword evidence="4" id="KW-1185">Reference proteome</keyword>
<dbReference type="Gene3D" id="3.40.190.10">
    <property type="entry name" value="Periplasmic binding protein-like II"/>
    <property type="match status" value="1"/>
</dbReference>
<dbReference type="InterPro" id="IPR042100">
    <property type="entry name" value="Bug_dom1"/>
</dbReference>
<keyword evidence="2" id="KW-0732">Signal</keyword>
<dbReference type="EMBL" id="JAJIRN010000006">
    <property type="protein sequence ID" value="MCV2369112.1"/>
    <property type="molecule type" value="Genomic_DNA"/>
</dbReference>
<dbReference type="Pfam" id="PF03401">
    <property type="entry name" value="TctC"/>
    <property type="match status" value="1"/>
</dbReference>
<gene>
    <name evidence="3" type="ORF">LNV07_13580</name>
</gene>
<dbReference type="PANTHER" id="PTHR42928">
    <property type="entry name" value="TRICARBOXYLATE-BINDING PROTEIN"/>
    <property type="match status" value="1"/>
</dbReference>
<comment type="similarity">
    <text evidence="1">Belongs to the UPF0065 (bug) family.</text>
</comment>
<reference evidence="3 4" key="1">
    <citation type="submission" date="2021-11" db="EMBL/GenBank/DDBJ databases">
        <authorList>
            <person name="Liang Q."/>
            <person name="Mou H."/>
            <person name="Liu Z."/>
        </authorList>
    </citation>
    <scope>NUCLEOTIDE SEQUENCE [LARGE SCALE GENOMIC DNA]</scope>
    <source>
        <strain evidence="3 4">CHU3</strain>
    </source>
</reference>
<dbReference type="RefSeq" id="WP_263571710.1">
    <property type="nucleotide sequence ID" value="NZ_JAJIRN010000006.1"/>
</dbReference>
<accession>A0ABT2YGD6</accession>
<protein>
    <submittedName>
        <fullName evidence="3">Tripartite tricarboxylate transporter substrate binding protein</fullName>
    </submittedName>
</protein>
<dbReference type="InterPro" id="IPR005064">
    <property type="entry name" value="BUG"/>
</dbReference>
<dbReference type="Proteomes" id="UP001209701">
    <property type="component" value="Unassembled WGS sequence"/>
</dbReference>
<dbReference type="CDD" id="cd07012">
    <property type="entry name" value="PBP2_Bug_TTT"/>
    <property type="match status" value="1"/>
</dbReference>
<dbReference type="PANTHER" id="PTHR42928:SF1">
    <property type="entry name" value="BLR4371 PROTEIN"/>
    <property type="match status" value="1"/>
</dbReference>